<protein>
    <submittedName>
        <fullName evidence="2">Uncharacterized protein</fullName>
    </submittedName>
</protein>
<gene>
    <name evidence="2" type="ORF">VTL71DRAFT_2964</name>
</gene>
<evidence type="ECO:0000313" key="3">
    <source>
        <dbReference type="Proteomes" id="UP001595075"/>
    </source>
</evidence>
<feature type="compositionally biased region" description="Basic and acidic residues" evidence="1">
    <location>
        <begin position="232"/>
        <end position="245"/>
    </location>
</feature>
<feature type="compositionally biased region" description="Polar residues" evidence="1">
    <location>
        <begin position="272"/>
        <end position="285"/>
    </location>
</feature>
<accession>A0ABR4C5S6</accession>
<proteinExistence type="predicted"/>
<feature type="region of interest" description="Disordered" evidence="1">
    <location>
        <begin position="211"/>
        <end position="285"/>
    </location>
</feature>
<organism evidence="2 3">
    <name type="scientific">Oculimacula yallundae</name>
    <dbReference type="NCBI Taxonomy" id="86028"/>
    <lineage>
        <taxon>Eukaryota</taxon>
        <taxon>Fungi</taxon>
        <taxon>Dikarya</taxon>
        <taxon>Ascomycota</taxon>
        <taxon>Pezizomycotina</taxon>
        <taxon>Leotiomycetes</taxon>
        <taxon>Helotiales</taxon>
        <taxon>Ploettnerulaceae</taxon>
        <taxon>Oculimacula</taxon>
    </lineage>
</organism>
<feature type="compositionally biased region" description="Acidic residues" evidence="1">
    <location>
        <begin position="254"/>
        <end position="263"/>
    </location>
</feature>
<dbReference type="Proteomes" id="UP001595075">
    <property type="component" value="Unassembled WGS sequence"/>
</dbReference>
<feature type="compositionally biased region" description="Acidic residues" evidence="1">
    <location>
        <begin position="214"/>
        <end position="230"/>
    </location>
</feature>
<reference evidence="2 3" key="1">
    <citation type="journal article" date="2024" name="Commun. Biol.">
        <title>Comparative genomic analysis of thermophilic fungi reveals convergent evolutionary adaptations and gene losses.</title>
        <authorList>
            <person name="Steindorff A.S."/>
            <person name="Aguilar-Pontes M.V."/>
            <person name="Robinson A.J."/>
            <person name="Andreopoulos B."/>
            <person name="LaButti K."/>
            <person name="Kuo A."/>
            <person name="Mondo S."/>
            <person name="Riley R."/>
            <person name="Otillar R."/>
            <person name="Haridas S."/>
            <person name="Lipzen A."/>
            <person name="Grimwood J."/>
            <person name="Schmutz J."/>
            <person name="Clum A."/>
            <person name="Reid I.D."/>
            <person name="Moisan M.C."/>
            <person name="Butler G."/>
            <person name="Nguyen T.T.M."/>
            <person name="Dewar K."/>
            <person name="Conant G."/>
            <person name="Drula E."/>
            <person name="Henrissat B."/>
            <person name="Hansel C."/>
            <person name="Singer S."/>
            <person name="Hutchinson M.I."/>
            <person name="de Vries R.P."/>
            <person name="Natvig D.O."/>
            <person name="Powell A.J."/>
            <person name="Tsang A."/>
            <person name="Grigoriev I.V."/>
        </authorList>
    </citation>
    <scope>NUCLEOTIDE SEQUENCE [LARGE SCALE GENOMIC DNA]</scope>
    <source>
        <strain evidence="2 3">CBS 494.80</strain>
    </source>
</reference>
<keyword evidence="3" id="KW-1185">Reference proteome</keyword>
<evidence type="ECO:0000313" key="2">
    <source>
        <dbReference type="EMBL" id="KAL2065295.1"/>
    </source>
</evidence>
<sequence length="515" mass="60035">MHCQWDIYEAVDEISCPKGREIKETGWCWLRDFCTDTSCQFCDGLRDHFKGIDEDGKPREVYLIWSRGYQSTIYDIKSMQVSDHLPQFPIEDLPRDLWHYILKFMLVSDETITNPYLQHQKWYKTDPEADEETEGGIINYSWSKYLRPSILATNKFYHFMGTKFLYRYNTFRFTRLVAQTGHLWADFCTRSKKHKAVDLIDKFLEFEHCLMDTPGEDTPEEDSLEEDTSEEGTSREDSPKEDRSEGGTPREGTPEEDTSEEDTLTLREDTPQDQATQSEVEQPTKVSRSYLLRKVVVEDSDLDSDYYAKRGISKMKPLVCSKDRYRYLFYIFNKFVRFGGDLSDLTITIDEEEPGVLDQIDFEEHLISPKQSSQQQEEREAWKNTFLMKSRKAVTTKWKFITTSERAKPLTIKHIYIRGTDAVAGGILSFEHPQSWRETLGGIRVSGNYFATSRVARSMLRYFEGRHVAGWLKNSPIVSFSGKFSQRRLKSDGTFVPDDELEAWTANEEDEARGV</sequence>
<dbReference type="EMBL" id="JAZHXI010000012">
    <property type="protein sequence ID" value="KAL2065295.1"/>
    <property type="molecule type" value="Genomic_DNA"/>
</dbReference>
<name>A0ABR4C5S6_9HELO</name>
<evidence type="ECO:0000256" key="1">
    <source>
        <dbReference type="SAM" id="MobiDB-lite"/>
    </source>
</evidence>
<comment type="caution">
    <text evidence="2">The sequence shown here is derived from an EMBL/GenBank/DDBJ whole genome shotgun (WGS) entry which is preliminary data.</text>
</comment>